<proteinExistence type="predicted"/>
<dbReference type="AlphaFoldDB" id="A0A7S2ZA49"/>
<dbReference type="EMBL" id="HBHW01001796">
    <property type="protein sequence ID" value="CAE0033550.1"/>
    <property type="molecule type" value="Transcribed_RNA"/>
</dbReference>
<organism evidence="1">
    <name type="scientific">Rhodosorus marinus</name>
    <dbReference type="NCBI Taxonomy" id="101924"/>
    <lineage>
        <taxon>Eukaryota</taxon>
        <taxon>Rhodophyta</taxon>
        <taxon>Stylonematophyceae</taxon>
        <taxon>Stylonematales</taxon>
        <taxon>Stylonemataceae</taxon>
        <taxon>Rhodosorus</taxon>
    </lineage>
</organism>
<gene>
    <name evidence="1" type="ORF">RMAR00112_LOCUS1490</name>
</gene>
<sequence length="157" mass="17899">MDVLAAVATLKLGGDRVVYQLQVPGGGAYWEKLRSIWLAITGSNRRYRRRRRRAKYARKTLTEEELEEELELRRSRRAREREYYKKGLEKKKLAALEGELSKLKLELSGIAGRPVLPVVACNDPVSPPSGMQNNKLAASFPHISLTPFPFLVIRPRL</sequence>
<evidence type="ECO:0000313" key="1">
    <source>
        <dbReference type="EMBL" id="CAE0033550.1"/>
    </source>
</evidence>
<name>A0A7S2ZA49_9RHOD</name>
<protein>
    <submittedName>
        <fullName evidence="1">Uncharacterized protein</fullName>
    </submittedName>
</protein>
<reference evidence="1" key="1">
    <citation type="submission" date="2021-01" db="EMBL/GenBank/DDBJ databases">
        <authorList>
            <person name="Corre E."/>
            <person name="Pelletier E."/>
            <person name="Niang G."/>
            <person name="Scheremetjew M."/>
            <person name="Finn R."/>
            <person name="Kale V."/>
            <person name="Holt S."/>
            <person name="Cochrane G."/>
            <person name="Meng A."/>
            <person name="Brown T."/>
            <person name="Cohen L."/>
        </authorList>
    </citation>
    <scope>NUCLEOTIDE SEQUENCE</scope>
    <source>
        <strain evidence="1">CCMP 769</strain>
    </source>
</reference>
<accession>A0A7S2ZA49</accession>